<comment type="similarity">
    <text evidence="1">Belongs to the short-chain fatty acyl-CoA assimilation regulator (ScfR) family.</text>
</comment>
<accession>A0A399FVS6</accession>
<dbReference type="Pfam" id="PF06114">
    <property type="entry name" value="Peptidase_M78"/>
    <property type="match status" value="1"/>
</dbReference>
<organism evidence="3 4">
    <name type="scientific">candidate division NPL-UPA2 bacterium Unc8</name>
    <dbReference type="NCBI Taxonomy" id="1980939"/>
    <lineage>
        <taxon>Bacteria</taxon>
    </lineage>
</organism>
<dbReference type="Pfam" id="PF13560">
    <property type="entry name" value="HTH_31"/>
    <property type="match status" value="1"/>
</dbReference>
<dbReference type="EMBL" id="NDHY01000005">
    <property type="protein sequence ID" value="RII00241.1"/>
    <property type="molecule type" value="Genomic_DNA"/>
</dbReference>
<protein>
    <submittedName>
        <fullName evidence="3">ImmA/IrrE family metallo-endopeptidase</fullName>
    </submittedName>
</protein>
<dbReference type="InterPro" id="IPR010982">
    <property type="entry name" value="Lambda_DNA-bd_dom_sf"/>
</dbReference>
<dbReference type="InterPro" id="IPR001387">
    <property type="entry name" value="Cro/C1-type_HTH"/>
</dbReference>
<dbReference type="PROSITE" id="PS50943">
    <property type="entry name" value="HTH_CROC1"/>
    <property type="match status" value="1"/>
</dbReference>
<dbReference type="AlphaFoldDB" id="A0A399FVS6"/>
<dbReference type="GO" id="GO:0003677">
    <property type="term" value="F:DNA binding"/>
    <property type="evidence" value="ECO:0007669"/>
    <property type="project" value="InterPro"/>
</dbReference>
<reference evidence="3 4" key="1">
    <citation type="submission" date="2018-08" db="EMBL/GenBank/DDBJ databases">
        <title>Draft genome of candidate division NPL-UPA2 bacterium Unc8 that adapted to ultra-basic serpentinizing groundwater.</title>
        <authorList>
            <person name="Ishii S."/>
            <person name="Suzuki S."/>
            <person name="Nealson K.H."/>
        </authorList>
    </citation>
    <scope>NUCLEOTIDE SEQUENCE [LARGE SCALE GENOMIC DNA]</scope>
    <source>
        <strain evidence="3">Unc8</strain>
    </source>
</reference>
<dbReference type="InterPro" id="IPR052345">
    <property type="entry name" value="Rad_response_metalloprotease"/>
</dbReference>
<dbReference type="Gene3D" id="1.10.10.2910">
    <property type="match status" value="1"/>
</dbReference>
<evidence type="ECO:0000313" key="3">
    <source>
        <dbReference type="EMBL" id="RII00241.1"/>
    </source>
</evidence>
<dbReference type="Gene3D" id="1.10.260.40">
    <property type="entry name" value="lambda repressor-like DNA-binding domains"/>
    <property type="match status" value="1"/>
</dbReference>
<dbReference type="InterPro" id="IPR010359">
    <property type="entry name" value="IrrE_HExxH"/>
</dbReference>
<dbReference type="PANTHER" id="PTHR43236:SF2">
    <property type="entry name" value="BLL0069 PROTEIN"/>
    <property type="match status" value="1"/>
</dbReference>
<evidence type="ECO:0000256" key="1">
    <source>
        <dbReference type="ARBA" id="ARBA00007227"/>
    </source>
</evidence>
<dbReference type="PANTHER" id="PTHR43236">
    <property type="entry name" value="ANTITOXIN HIGA1"/>
    <property type="match status" value="1"/>
</dbReference>
<gene>
    <name evidence="3" type="ORF">B9J77_02850</name>
</gene>
<proteinExistence type="inferred from homology"/>
<sequence length="360" mass="41776">MRKSAEIKTNPEVLKELRETSGYSVDEIAKKIKTTIDKINETEKGLALFTLTQIKKLADIYHRPLAAFFTDTLPKMPILADYRINREKRLAPEVYTAQRRAHYLTNKLVELMDKRSQIPNFPETLEPDKLADEFRKYLKPGLLKSIKPEELLAHYKQVLEEKLLISIIELPLKADDVRGFSISSNISCIVLNEGDKPQIKLFSLFHEVYHLIKRTSGICSIEIEQKGAGIEPNCDSFAAEFLVPLDDLKEERKKFLQLDETSISKLSEIYGVSKQVIMLRLLWSKDITKERYNQFKKEGVKEFKEKTFGRRNWNKVFQNRVGNLALGETTNAYRSGKISYSEVFDILNTKTKYIEKFLER</sequence>
<dbReference type="SUPFAM" id="SSF47413">
    <property type="entry name" value="lambda repressor-like DNA-binding domains"/>
    <property type="match status" value="1"/>
</dbReference>
<evidence type="ECO:0000313" key="4">
    <source>
        <dbReference type="Proteomes" id="UP000266287"/>
    </source>
</evidence>
<dbReference type="Proteomes" id="UP000266287">
    <property type="component" value="Unassembled WGS sequence"/>
</dbReference>
<feature type="domain" description="HTH cro/C1-type" evidence="2">
    <location>
        <begin position="14"/>
        <end position="68"/>
    </location>
</feature>
<evidence type="ECO:0000259" key="2">
    <source>
        <dbReference type="PROSITE" id="PS50943"/>
    </source>
</evidence>
<name>A0A399FVS6_UNCN2</name>
<comment type="caution">
    <text evidence="3">The sequence shown here is derived from an EMBL/GenBank/DDBJ whole genome shotgun (WGS) entry which is preliminary data.</text>
</comment>
<dbReference type="CDD" id="cd00093">
    <property type="entry name" value="HTH_XRE"/>
    <property type="match status" value="1"/>
</dbReference>
<dbReference type="SMART" id="SM00530">
    <property type="entry name" value="HTH_XRE"/>
    <property type="match status" value="1"/>
</dbReference>